<dbReference type="SUPFAM" id="SSF53474">
    <property type="entry name" value="alpha/beta-Hydrolases"/>
    <property type="match status" value="1"/>
</dbReference>
<reference evidence="3" key="2">
    <citation type="submission" date="2021-04" db="EMBL/GenBank/DDBJ databases">
        <authorList>
            <person name="Gilroy R."/>
        </authorList>
    </citation>
    <scope>NUCLEOTIDE SEQUENCE</scope>
    <source>
        <strain evidence="3">3436</strain>
    </source>
</reference>
<evidence type="ECO:0000313" key="4">
    <source>
        <dbReference type="Proteomes" id="UP000824031"/>
    </source>
</evidence>
<reference evidence="3" key="1">
    <citation type="journal article" date="2021" name="PeerJ">
        <title>Extensive microbial diversity within the chicken gut microbiome revealed by metagenomics and culture.</title>
        <authorList>
            <person name="Gilroy R."/>
            <person name="Ravi A."/>
            <person name="Getino M."/>
            <person name="Pursley I."/>
            <person name="Horton D.L."/>
            <person name="Alikhan N.F."/>
            <person name="Baker D."/>
            <person name="Gharbi K."/>
            <person name="Hall N."/>
            <person name="Watson M."/>
            <person name="Adriaenssens E.M."/>
            <person name="Foster-Nyarko E."/>
            <person name="Jarju S."/>
            <person name="Secka A."/>
            <person name="Antonio M."/>
            <person name="Oren A."/>
            <person name="Chaudhuri R.R."/>
            <person name="La Ragione R."/>
            <person name="Hildebrand F."/>
            <person name="Pallen M.J."/>
        </authorList>
    </citation>
    <scope>NUCLEOTIDE SEQUENCE</scope>
    <source>
        <strain evidence="3">3436</strain>
    </source>
</reference>
<dbReference type="InterPro" id="IPR049492">
    <property type="entry name" value="BD-FAE-like_dom"/>
</dbReference>
<sequence>MSLTSFMVRAMFKRGDDKRDAGCTTPEDVRRFDDIVYGSNPRWNRLDVYRPKDAEGLLPVIVSVHGGGWVYGDKERYQYYCMSLAQQGFAVVNFTYRLAPQYKFPAPVEDTNQVFTWLLAHADSYGFDIGNIFALGDSAGAQLLAMYGCICTNPAYASKFAVHTPKGIVLRAVALNCGVYRIEKSGKKDLTTHLMADYLPDKGTQAELEQISVLNHVTDAFPPAFVMTAEGDFLAEQARPLVERLHQLGAEAEYHYYGDRDHVLGHVFHCDIRSEAANRCNREECEFFKRHLNR</sequence>
<evidence type="ECO:0000259" key="2">
    <source>
        <dbReference type="Pfam" id="PF20434"/>
    </source>
</evidence>
<dbReference type="InterPro" id="IPR050300">
    <property type="entry name" value="GDXG_lipolytic_enzyme"/>
</dbReference>
<evidence type="ECO:0000256" key="1">
    <source>
        <dbReference type="ARBA" id="ARBA00022801"/>
    </source>
</evidence>
<proteinExistence type="predicted"/>
<dbReference type="Gene3D" id="3.40.50.1820">
    <property type="entry name" value="alpha/beta hydrolase"/>
    <property type="match status" value="1"/>
</dbReference>
<evidence type="ECO:0000313" key="3">
    <source>
        <dbReference type="EMBL" id="HIZ49220.1"/>
    </source>
</evidence>
<accession>A0A9D2JG28</accession>
<comment type="caution">
    <text evidence="3">The sequence shown here is derived from an EMBL/GenBank/DDBJ whole genome shotgun (WGS) entry which is preliminary data.</text>
</comment>
<dbReference type="Proteomes" id="UP000824031">
    <property type="component" value="Unassembled WGS sequence"/>
</dbReference>
<dbReference type="AlphaFoldDB" id="A0A9D2JG28"/>
<feature type="domain" description="BD-FAE-like" evidence="2">
    <location>
        <begin position="46"/>
        <end position="234"/>
    </location>
</feature>
<dbReference type="PANTHER" id="PTHR48081">
    <property type="entry name" value="AB HYDROLASE SUPERFAMILY PROTEIN C4A8.06C"/>
    <property type="match status" value="1"/>
</dbReference>
<gene>
    <name evidence="3" type="ORF">H9810_10910</name>
</gene>
<dbReference type="EMBL" id="DXBO01000157">
    <property type="protein sequence ID" value="HIZ49220.1"/>
    <property type="molecule type" value="Genomic_DNA"/>
</dbReference>
<dbReference type="GO" id="GO:0016787">
    <property type="term" value="F:hydrolase activity"/>
    <property type="evidence" value="ECO:0007669"/>
    <property type="project" value="UniProtKB-KW"/>
</dbReference>
<protein>
    <submittedName>
        <fullName evidence="3">Alpha/beta hydrolase</fullName>
    </submittedName>
</protein>
<name>A0A9D2JG28_9FIRM</name>
<dbReference type="Pfam" id="PF20434">
    <property type="entry name" value="BD-FAE"/>
    <property type="match status" value="1"/>
</dbReference>
<organism evidence="3 4">
    <name type="scientific">Candidatus Gemmiger excrementavium</name>
    <dbReference type="NCBI Taxonomy" id="2838608"/>
    <lineage>
        <taxon>Bacteria</taxon>
        <taxon>Bacillati</taxon>
        <taxon>Bacillota</taxon>
        <taxon>Clostridia</taxon>
        <taxon>Eubacteriales</taxon>
        <taxon>Gemmiger</taxon>
    </lineage>
</organism>
<keyword evidence="1 3" id="KW-0378">Hydrolase</keyword>
<dbReference type="InterPro" id="IPR029058">
    <property type="entry name" value="AB_hydrolase_fold"/>
</dbReference>